<protein>
    <submittedName>
        <fullName evidence="1">Uncharacterized protein</fullName>
    </submittedName>
</protein>
<dbReference type="Proteomes" id="UP001055093">
    <property type="component" value="Unassembled WGS sequence"/>
</dbReference>
<reference evidence="1" key="2">
    <citation type="submission" date="2021-08" db="EMBL/GenBank/DDBJ databases">
        <authorList>
            <person name="Tani A."/>
            <person name="Ola A."/>
            <person name="Ogura Y."/>
            <person name="Katsura K."/>
            <person name="Hayashi T."/>
        </authorList>
    </citation>
    <scope>NUCLEOTIDE SEQUENCE</scope>
    <source>
        <strain evidence="1">DSM 14458</strain>
    </source>
</reference>
<accession>A0ABQ4UUA1</accession>
<reference evidence="1" key="1">
    <citation type="journal article" date="2021" name="Front. Microbiol.">
        <title>Comprehensive Comparative Genomics and Phenotyping of Methylobacterium Species.</title>
        <authorList>
            <person name="Alessa O."/>
            <person name="Ogura Y."/>
            <person name="Fujitani Y."/>
            <person name="Takami H."/>
            <person name="Hayashi T."/>
            <person name="Sahin N."/>
            <person name="Tani A."/>
        </authorList>
    </citation>
    <scope>NUCLEOTIDE SEQUENCE</scope>
    <source>
        <strain evidence="1">DSM 14458</strain>
    </source>
</reference>
<keyword evidence="2" id="KW-1185">Reference proteome</keyword>
<evidence type="ECO:0000313" key="2">
    <source>
        <dbReference type="Proteomes" id="UP001055093"/>
    </source>
</evidence>
<comment type="caution">
    <text evidence="1">The sequence shown here is derived from an EMBL/GenBank/DDBJ whole genome shotgun (WGS) entry which is preliminary data.</text>
</comment>
<organism evidence="1 2">
    <name type="scientific">Methylorubrum suomiense</name>
    <dbReference type="NCBI Taxonomy" id="144191"/>
    <lineage>
        <taxon>Bacteria</taxon>
        <taxon>Pseudomonadati</taxon>
        <taxon>Pseudomonadota</taxon>
        <taxon>Alphaproteobacteria</taxon>
        <taxon>Hyphomicrobiales</taxon>
        <taxon>Methylobacteriaceae</taxon>
        <taxon>Methylorubrum</taxon>
    </lineage>
</organism>
<evidence type="ECO:0000313" key="1">
    <source>
        <dbReference type="EMBL" id="GJE74964.1"/>
    </source>
</evidence>
<sequence>MPWTRRRIEPLRPPVGPNGYTYNPNLVVQTSRVADARDFATDPIWQVASLTKEGRAAVLRPAGGICGPALLRGWRVRKLGAAEHCALVLRVDHFLNGGLVSVSPEWVAMEYNDRMLVVTPELVVGVRGAYEDVAFGALGDIFVGTHPRKRRRIRHRGRADDLEALAGLAPG</sequence>
<dbReference type="RefSeq" id="WP_238307851.1">
    <property type="nucleotide sequence ID" value="NZ_BPRE01000004.1"/>
</dbReference>
<dbReference type="EMBL" id="BPRE01000004">
    <property type="protein sequence ID" value="GJE74964.1"/>
    <property type="molecule type" value="Genomic_DNA"/>
</dbReference>
<gene>
    <name evidence="1" type="ORF">BGCPKDLD_1538</name>
</gene>
<proteinExistence type="predicted"/>
<name>A0ABQ4UUA1_9HYPH</name>